<evidence type="ECO:0000313" key="2">
    <source>
        <dbReference type="Proteomes" id="UP000037035"/>
    </source>
</evidence>
<dbReference type="EMBL" id="LAVV01002154">
    <property type="protein sequence ID" value="KNZ63049.1"/>
    <property type="molecule type" value="Genomic_DNA"/>
</dbReference>
<proteinExistence type="predicted"/>
<accession>A0A0L6VQT7</accession>
<reference evidence="1 2" key="1">
    <citation type="submission" date="2015-08" db="EMBL/GenBank/DDBJ databases">
        <title>Next Generation Sequencing and Analysis of the Genome of Puccinia sorghi L Schw, the Causal Agent of Maize Common Rust.</title>
        <authorList>
            <person name="Rochi L."/>
            <person name="Burguener G."/>
            <person name="Darino M."/>
            <person name="Turjanski A."/>
            <person name="Kreff E."/>
            <person name="Dieguez M.J."/>
            <person name="Sacco F."/>
        </authorList>
    </citation>
    <scope>NUCLEOTIDE SEQUENCE [LARGE SCALE GENOMIC DNA]</scope>
    <source>
        <strain evidence="1 2">RO10H11247</strain>
    </source>
</reference>
<dbReference type="AlphaFoldDB" id="A0A0L6VQT7"/>
<organism evidence="1 2">
    <name type="scientific">Puccinia sorghi</name>
    <dbReference type="NCBI Taxonomy" id="27349"/>
    <lineage>
        <taxon>Eukaryota</taxon>
        <taxon>Fungi</taxon>
        <taxon>Dikarya</taxon>
        <taxon>Basidiomycota</taxon>
        <taxon>Pucciniomycotina</taxon>
        <taxon>Pucciniomycetes</taxon>
        <taxon>Pucciniales</taxon>
        <taxon>Pucciniaceae</taxon>
        <taxon>Puccinia</taxon>
    </lineage>
</organism>
<gene>
    <name evidence="1" type="ORF">VP01_1193g12</name>
</gene>
<name>A0A0L6VQT7_9BASI</name>
<comment type="caution">
    <text evidence="1">The sequence shown here is derived from an EMBL/GenBank/DDBJ whole genome shotgun (WGS) entry which is preliminary data.</text>
</comment>
<sequence>MKITNAWIWINPKNGFAHSFRVGGVRAAMGLPHNKIRSLGRWSSDSY</sequence>
<protein>
    <submittedName>
        <fullName evidence="1">Uncharacterized protein</fullName>
    </submittedName>
</protein>
<dbReference type="Proteomes" id="UP000037035">
    <property type="component" value="Unassembled WGS sequence"/>
</dbReference>
<keyword evidence="2" id="KW-1185">Reference proteome</keyword>
<dbReference type="OrthoDB" id="2503647at2759"/>
<evidence type="ECO:0000313" key="1">
    <source>
        <dbReference type="EMBL" id="KNZ63049.1"/>
    </source>
</evidence>
<dbReference type="VEuPathDB" id="FungiDB:VP01_1193g12"/>